<reference evidence="2 3" key="2">
    <citation type="submission" date="2020-08" db="EMBL/GenBank/DDBJ databases">
        <title>Stappia taiwanensis sp. nov., isolated from a coastal thermal spring.</title>
        <authorList>
            <person name="Kampfer P."/>
        </authorList>
    </citation>
    <scope>NUCLEOTIDE SEQUENCE [LARGE SCALE GENOMIC DNA]</scope>
    <source>
        <strain evidence="2 3">DSM 23284</strain>
    </source>
</reference>
<evidence type="ECO:0000259" key="1">
    <source>
        <dbReference type="Pfam" id="PF00174"/>
    </source>
</evidence>
<evidence type="ECO:0000313" key="3">
    <source>
        <dbReference type="Proteomes" id="UP000559404"/>
    </source>
</evidence>
<proteinExistence type="predicted"/>
<gene>
    <name evidence="2" type="ORF">H1W37_01725</name>
</gene>
<reference evidence="2 3" key="1">
    <citation type="submission" date="2020-07" db="EMBL/GenBank/DDBJ databases">
        <authorList>
            <person name="Li M."/>
        </authorList>
    </citation>
    <scope>NUCLEOTIDE SEQUENCE [LARGE SCALE GENOMIC DNA]</scope>
    <source>
        <strain evidence="2 3">DSM 23284</strain>
    </source>
</reference>
<accession>A0A838XP43</accession>
<dbReference type="InterPro" id="IPR036374">
    <property type="entry name" value="OxRdtase_Mopterin-bd_sf"/>
</dbReference>
<feature type="domain" description="Oxidoreductase molybdopterin-binding" evidence="1">
    <location>
        <begin position="69"/>
        <end position="138"/>
    </location>
</feature>
<dbReference type="Pfam" id="PF00174">
    <property type="entry name" value="Oxidored_molyb"/>
    <property type="match status" value="1"/>
</dbReference>
<dbReference type="RefSeq" id="WP_181758571.1">
    <property type="nucleotide sequence ID" value="NZ_BMCR01000001.1"/>
</dbReference>
<dbReference type="EMBL" id="JACEON010000001">
    <property type="protein sequence ID" value="MBA4610356.1"/>
    <property type="molecule type" value="Genomic_DNA"/>
</dbReference>
<evidence type="ECO:0000313" key="2">
    <source>
        <dbReference type="EMBL" id="MBA4610356.1"/>
    </source>
</evidence>
<name>A0A838XP43_9HYPH</name>
<dbReference type="SUPFAM" id="SSF56524">
    <property type="entry name" value="Oxidoreductase molybdopterin-binding domain"/>
    <property type="match status" value="1"/>
</dbReference>
<dbReference type="Proteomes" id="UP000559404">
    <property type="component" value="Unassembled WGS sequence"/>
</dbReference>
<sequence length="164" mass="17867">MLAQPIAAEAPGMPSAGASLAAPTGTVILEVEGNIANGNGGTGIARFDEAMLAALPSHRLETSTVVTDGTQVFEGFLMRDLLALLGARGSMVAATALNDYSVEIPVSDFSRYDVIVAITRNGKRLEKSGKGPLWIVYPRDDHEELQDIRYDYRWVWQLYRLDIK</sequence>
<keyword evidence="3" id="KW-1185">Reference proteome</keyword>
<comment type="caution">
    <text evidence="2">The sequence shown here is derived from an EMBL/GenBank/DDBJ whole genome shotgun (WGS) entry which is preliminary data.</text>
</comment>
<dbReference type="Gene3D" id="3.90.420.10">
    <property type="entry name" value="Oxidoreductase, molybdopterin-binding domain"/>
    <property type="match status" value="1"/>
</dbReference>
<organism evidence="2 3">
    <name type="scientific">Stappia taiwanensis</name>
    <dbReference type="NCBI Taxonomy" id="992267"/>
    <lineage>
        <taxon>Bacteria</taxon>
        <taxon>Pseudomonadati</taxon>
        <taxon>Pseudomonadota</taxon>
        <taxon>Alphaproteobacteria</taxon>
        <taxon>Hyphomicrobiales</taxon>
        <taxon>Stappiaceae</taxon>
        <taxon>Stappia</taxon>
    </lineage>
</organism>
<protein>
    <submittedName>
        <fullName evidence="2">Molybdopterin-dependent oxidoreductase</fullName>
    </submittedName>
</protein>
<dbReference type="InterPro" id="IPR000572">
    <property type="entry name" value="OxRdtase_Mopterin-bd_dom"/>
</dbReference>
<dbReference type="AlphaFoldDB" id="A0A838XP43"/>